<evidence type="ECO:0000313" key="2">
    <source>
        <dbReference type="Proteomes" id="UP000789833"/>
    </source>
</evidence>
<protein>
    <recommendedName>
        <fullName evidence="3">Lipoprotein</fullName>
    </recommendedName>
</protein>
<organism evidence="1 2">
    <name type="scientific">Sutcliffiella rhizosphaerae</name>
    <dbReference type="NCBI Taxonomy" id="2880967"/>
    <lineage>
        <taxon>Bacteria</taxon>
        <taxon>Bacillati</taxon>
        <taxon>Bacillota</taxon>
        <taxon>Bacilli</taxon>
        <taxon>Bacillales</taxon>
        <taxon>Bacillaceae</taxon>
        <taxon>Sutcliffiella</taxon>
    </lineage>
</organism>
<name>A0ABM8YP31_9BACI</name>
<sequence>MKKNLSSFFIFIMCIQLLGCSYSEDTTIPDENTFLINFVNKSNIEFQGIEVSYYQKGTYRGSANIGYASEKEKVRKGDVLPLDFNKHNFILDEEVEFEVTIIIDRRENEKLMISSPIKTMLASLKSVYYLEINEVDKKSITIK</sequence>
<comment type="caution">
    <text evidence="1">The sequence shown here is derived from an EMBL/GenBank/DDBJ whole genome shotgun (WGS) entry which is preliminary data.</text>
</comment>
<keyword evidence="2" id="KW-1185">Reference proteome</keyword>
<gene>
    <name evidence="1" type="ORF">BACCIP111883_02534</name>
</gene>
<dbReference type="RefSeq" id="WP_230501642.1">
    <property type="nucleotide sequence ID" value="NZ_CAKJTJ010000013.1"/>
</dbReference>
<accession>A0ABM8YP31</accession>
<evidence type="ECO:0000313" key="1">
    <source>
        <dbReference type="EMBL" id="CAG9621761.1"/>
    </source>
</evidence>
<dbReference type="Proteomes" id="UP000789833">
    <property type="component" value="Unassembled WGS sequence"/>
</dbReference>
<proteinExistence type="predicted"/>
<reference evidence="1 2" key="1">
    <citation type="submission" date="2021-10" db="EMBL/GenBank/DDBJ databases">
        <authorList>
            <person name="Criscuolo A."/>
        </authorList>
    </citation>
    <scope>NUCLEOTIDE SEQUENCE [LARGE SCALE GENOMIC DNA]</scope>
    <source>
        <strain evidence="2">CIP 111883</strain>
    </source>
</reference>
<dbReference type="EMBL" id="CAKJTJ010000013">
    <property type="protein sequence ID" value="CAG9621761.1"/>
    <property type="molecule type" value="Genomic_DNA"/>
</dbReference>
<evidence type="ECO:0008006" key="3">
    <source>
        <dbReference type="Google" id="ProtNLM"/>
    </source>
</evidence>